<dbReference type="Proteomes" id="UP000053617">
    <property type="component" value="Unassembled WGS sequence"/>
</dbReference>
<dbReference type="RefSeq" id="XP_013267337.1">
    <property type="nucleotide sequence ID" value="XM_013411883.1"/>
</dbReference>
<keyword evidence="2" id="KW-1185">Reference proteome</keyword>
<dbReference type="GeneID" id="25298410"/>
<reference evidence="1 2" key="1">
    <citation type="submission" date="2015-01" db="EMBL/GenBank/DDBJ databases">
        <title>The Genome Sequence of Rhinocladiella mackenzie CBS 650.93.</title>
        <authorList>
            <consortium name="The Broad Institute Genomics Platform"/>
            <person name="Cuomo C."/>
            <person name="de Hoog S."/>
            <person name="Gorbushina A."/>
            <person name="Stielow B."/>
            <person name="Teixiera M."/>
            <person name="Abouelleil A."/>
            <person name="Chapman S.B."/>
            <person name="Priest M."/>
            <person name="Young S.K."/>
            <person name="Wortman J."/>
            <person name="Nusbaum C."/>
            <person name="Birren B."/>
        </authorList>
    </citation>
    <scope>NUCLEOTIDE SEQUENCE [LARGE SCALE GENOMIC DNA]</scope>
    <source>
        <strain evidence="1 2">CBS 650.93</strain>
    </source>
</reference>
<evidence type="ECO:0000313" key="2">
    <source>
        <dbReference type="Proteomes" id="UP000053617"/>
    </source>
</evidence>
<accession>A0A0D2IAC7</accession>
<organism evidence="1 2">
    <name type="scientific">Rhinocladiella mackenziei CBS 650.93</name>
    <dbReference type="NCBI Taxonomy" id="1442369"/>
    <lineage>
        <taxon>Eukaryota</taxon>
        <taxon>Fungi</taxon>
        <taxon>Dikarya</taxon>
        <taxon>Ascomycota</taxon>
        <taxon>Pezizomycotina</taxon>
        <taxon>Eurotiomycetes</taxon>
        <taxon>Chaetothyriomycetidae</taxon>
        <taxon>Chaetothyriales</taxon>
        <taxon>Herpotrichiellaceae</taxon>
        <taxon>Rhinocladiella</taxon>
    </lineage>
</organism>
<dbReference type="OrthoDB" id="5413827at2759"/>
<name>A0A0D2IAC7_9EURO</name>
<protein>
    <submittedName>
        <fullName evidence="1">Uncharacterized protein</fullName>
    </submittedName>
</protein>
<dbReference type="EMBL" id="KN847483">
    <property type="protein sequence ID" value="KIX00201.1"/>
    <property type="molecule type" value="Genomic_DNA"/>
</dbReference>
<evidence type="ECO:0000313" key="1">
    <source>
        <dbReference type="EMBL" id="KIX00201.1"/>
    </source>
</evidence>
<sequence length="184" mass="20341">MDDMEKHEEKDIENSQGPELRCLTIHISTRDLLLPQADSLAGLRNMLTFPPCSSSLQSGSSIACATWVTEGLIYLTSLRQLTMVVEMSVPIGKHFSVFERRRFVDALSASMPRVLTINVQWKIQERMILGMDDHEWMDFMWLNDAVTIFAIPGLGQVGGDGTTAEAPVSGNAKVGFANWLGVPS</sequence>
<proteinExistence type="predicted"/>
<dbReference type="HOGENOM" id="CLU_1468982_0_0_1"/>
<dbReference type="VEuPathDB" id="FungiDB:Z518_10339"/>
<gene>
    <name evidence="1" type="ORF">Z518_10339</name>
</gene>
<dbReference type="AlphaFoldDB" id="A0A0D2IAC7"/>